<sequence length="696" mass="71454">MALRRASTAAAAQSARQAVPLLLALLALLTGCCGEAAFGAATGAGPEELMGPSRRLAATHSGHGAPAPPFYPPDAEQIAMYIVIAVALIIAASGGVGGGPILVPVYLLLGRFSNTTAVALSNASIFAASVANVLLVVPRRRHPSKDRPLVAWDLIMLLQPPTAIGAMWGAYVNKVVPVWIAQVLLALMLTFMSWRITNRAMFIFKKESAAQAAAGGAPAVAEGGARKGKGGRAGRHKDSGKGKGHDKDAGLGEEVQKGKQQQPPPPPPQQQQQQQQQQPEQQEQPPKQRKEQEHKQEQEQAQPQEKAEEQEDQQQVLEQQMKEQAGAPAGTKTAASLVDPKRSEAAGGGAAASRPVSRSTSEGDATATIVAAAASGDSGGTGSESCSDSEGESEGEGAGSRPAGAGAAPAVPVETAGLGLRQWASRDLPTLEIDIVTAGSGLWSMCEAMPAVAGDEGDAHAPGARQAAADASPRPSTPPPTPPPPPSEAESRLAYAPPEERPEGDCDPDVGGGAVRGVPVGGPTSAGEGGAAGAAEGAGAPLPAPEVAEERLASDLRRVLKGEARQVPPWHAAGLLLMCGTLLVTTLFSKLQPCGGARFWGIQAAAVPVLLGLAVAARRYVLRKARVKKAAQVDWTGEIKWTRRNTVLFPAISVMAGVIAGVFGLGGGIVFTPLMVKTHAERAAQRLAARCLGATA</sequence>
<name>A0A0D2MJZ5_9CHLO</name>
<feature type="transmembrane region" description="Helical" evidence="7">
    <location>
        <begin position="600"/>
        <end position="621"/>
    </location>
</feature>
<evidence type="ECO:0000313" key="9">
    <source>
        <dbReference type="EMBL" id="KIZ03310.1"/>
    </source>
</evidence>
<feature type="compositionally biased region" description="Basic residues" evidence="6">
    <location>
        <begin position="226"/>
        <end position="235"/>
    </location>
</feature>
<feature type="transmembrane region" description="Helical" evidence="7">
    <location>
        <begin position="567"/>
        <end position="588"/>
    </location>
</feature>
<evidence type="ECO:0000256" key="8">
    <source>
        <dbReference type="SAM" id="SignalP"/>
    </source>
</evidence>
<proteinExistence type="inferred from homology"/>
<feature type="compositionally biased region" description="Low complexity" evidence="6">
    <location>
        <begin position="270"/>
        <end position="285"/>
    </location>
</feature>
<evidence type="ECO:0000256" key="6">
    <source>
        <dbReference type="SAM" id="MobiDB-lite"/>
    </source>
</evidence>
<protein>
    <submittedName>
        <fullName evidence="9">Uncharacterized protein</fullName>
    </submittedName>
</protein>
<dbReference type="EMBL" id="KK100875">
    <property type="protein sequence ID" value="KIZ03310.1"/>
    <property type="molecule type" value="Genomic_DNA"/>
</dbReference>
<evidence type="ECO:0000256" key="3">
    <source>
        <dbReference type="ARBA" id="ARBA00022692"/>
    </source>
</evidence>
<dbReference type="GO" id="GO:0016567">
    <property type="term" value="P:protein ubiquitination"/>
    <property type="evidence" value="ECO:0007669"/>
    <property type="project" value="TreeGrafter"/>
</dbReference>
<dbReference type="InterPro" id="IPR002781">
    <property type="entry name" value="TM_pro_TauE-like"/>
</dbReference>
<evidence type="ECO:0000256" key="2">
    <source>
        <dbReference type="ARBA" id="ARBA00009142"/>
    </source>
</evidence>
<feature type="region of interest" description="Disordered" evidence="6">
    <location>
        <begin position="454"/>
        <end position="542"/>
    </location>
</feature>
<dbReference type="PROSITE" id="PS51257">
    <property type="entry name" value="PROKAR_LIPOPROTEIN"/>
    <property type="match status" value="1"/>
</dbReference>
<feature type="transmembrane region" description="Helical" evidence="7">
    <location>
        <begin position="78"/>
        <end position="109"/>
    </location>
</feature>
<dbReference type="GO" id="GO:0016020">
    <property type="term" value="C:membrane"/>
    <property type="evidence" value="ECO:0007669"/>
    <property type="project" value="UniProtKB-SubCell"/>
</dbReference>
<keyword evidence="3 7" id="KW-0812">Transmembrane</keyword>
<dbReference type="GO" id="GO:0031464">
    <property type="term" value="C:Cul4A-RING E3 ubiquitin ligase complex"/>
    <property type="evidence" value="ECO:0007669"/>
    <property type="project" value="TreeGrafter"/>
</dbReference>
<comment type="similarity">
    <text evidence="2">Belongs to the 4-toluene sulfonate uptake permease (TSUP) (TC 2.A.102) family.</text>
</comment>
<accession>A0A0D2MJZ5</accession>
<feature type="compositionally biased region" description="Low complexity" evidence="6">
    <location>
        <begin position="313"/>
        <end position="324"/>
    </location>
</feature>
<organism evidence="9 10">
    <name type="scientific">Monoraphidium neglectum</name>
    <dbReference type="NCBI Taxonomy" id="145388"/>
    <lineage>
        <taxon>Eukaryota</taxon>
        <taxon>Viridiplantae</taxon>
        <taxon>Chlorophyta</taxon>
        <taxon>core chlorophytes</taxon>
        <taxon>Chlorophyceae</taxon>
        <taxon>CS clade</taxon>
        <taxon>Sphaeropleales</taxon>
        <taxon>Selenastraceae</taxon>
        <taxon>Monoraphidium</taxon>
    </lineage>
</organism>
<feature type="transmembrane region" description="Helical" evidence="7">
    <location>
        <begin position="176"/>
        <end position="196"/>
    </location>
</feature>
<dbReference type="Pfam" id="PF01925">
    <property type="entry name" value="TauE"/>
    <property type="match status" value="1"/>
</dbReference>
<comment type="subcellular location">
    <subcellularLocation>
        <location evidence="1">Membrane</location>
        <topology evidence="1">Multi-pass membrane protein</topology>
    </subcellularLocation>
</comment>
<dbReference type="RefSeq" id="XP_013902329.1">
    <property type="nucleotide sequence ID" value="XM_014046875.1"/>
</dbReference>
<evidence type="ECO:0000256" key="7">
    <source>
        <dbReference type="SAM" id="Phobius"/>
    </source>
</evidence>
<gene>
    <name evidence="9" type="ORF">MNEG_4647</name>
</gene>
<feature type="compositionally biased region" description="Basic and acidic residues" evidence="6">
    <location>
        <begin position="236"/>
        <end position="257"/>
    </location>
</feature>
<evidence type="ECO:0000313" key="10">
    <source>
        <dbReference type="Proteomes" id="UP000054498"/>
    </source>
</evidence>
<dbReference type="AlphaFoldDB" id="A0A0D2MJZ5"/>
<dbReference type="PANTHER" id="PTHR14255:SF3">
    <property type="entry name" value="SULFITE EXPORTER TAUE_SAFE FAMILY PROTEIN 5-RELATED"/>
    <property type="match status" value="1"/>
</dbReference>
<feature type="compositionally biased region" description="Basic and acidic residues" evidence="6">
    <location>
        <begin position="286"/>
        <end position="298"/>
    </location>
</feature>
<feature type="chain" id="PRO_5002247304" evidence="8">
    <location>
        <begin position="35"/>
        <end position="696"/>
    </location>
</feature>
<evidence type="ECO:0000256" key="5">
    <source>
        <dbReference type="ARBA" id="ARBA00023136"/>
    </source>
</evidence>
<feature type="signal peptide" evidence="8">
    <location>
        <begin position="1"/>
        <end position="34"/>
    </location>
</feature>
<dbReference type="KEGG" id="mng:MNEG_4647"/>
<feature type="compositionally biased region" description="Low complexity" evidence="6">
    <location>
        <begin position="399"/>
        <end position="410"/>
    </location>
</feature>
<reference evidence="9 10" key="1">
    <citation type="journal article" date="2013" name="BMC Genomics">
        <title>Reconstruction of the lipid metabolism for the microalga Monoraphidium neglectum from its genome sequence reveals characteristics suitable for biofuel production.</title>
        <authorList>
            <person name="Bogen C."/>
            <person name="Al-Dilaimi A."/>
            <person name="Albersmeier A."/>
            <person name="Wichmann J."/>
            <person name="Grundmann M."/>
            <person name="Rupp O."/>
            <person name="Lauersen K.J."/>
            <person name="Blifernez-Klassen O."/>
            <person name="Kalinowski J."/>
            <person name="Goesmann A."/>
            <person name="Mussgnug J.H."/>
            <person name="Kruse O."/>
        </authorList>
    </citation>
    <scope>NUCLEOTIDE SEQUENCE [LARGE SCALE GENOMIC DNA]</scope>
    <source>
        <strain evidence="9 10">SAG 48.87</strain>
    </source>
</reference>
<feature type="transmembrane region" description="Helical" evidence="7">
    <location>
        <begin position="149"/>
        <end position="170"/>
    </location>
</feature>
<keyword evidence="5 7" id="KW-0472">Membrane</keyword>
<feature type="compositionally biased region" description="Pro residues" evidence="6">
    <location>
        <begin position="475"/>
        <end position="487"/>
    </location>
</feature>
<dbReference type="PANTHER" id="PTHR14255">
    <property type="entry name" value="CEREBLON"/>
    <property type="match status" value="1"/>
</dbReference>
<evidence type="ECO:0000256" key="1">
    <source>
        <dbReference type="ARBA" id="ARBA00004141"/>
    </source>
</evidence>
<keyword evidence="8" id="KW-0732">Signal</keyword>
<evidence type="ECO:0000256" key="4">
    <source>
        <dbReference type="ARBA" id="ARBA00022989"/>
    </source>
</evidence>
<dbReference type="GeneID" id="25737524"/>
<keyword evidence="4 7" id="KW-1133">Transmembrane helix</keyword>
<dbReference type="Proteomes" id="UP000054498">
    <property type="component" value="Unassembled WGS sequence"/>
</dbReference>
<feature type="transmembrane region" description="Helical" evidence="7">
    <location>
        <begin position="647"/>
        <end position="671"/>
    </location>
</feature>
<feature type="compositionally biased region" description="Low complexity" evidence="6">
    <location>
        <begin position="516"/>
        <end position="526"/>
    </location>
</feature>
<dbReference type="STRING" id="145388.A0A0D2MJZ5"/>
<feature type="region of interest" description="Disordered" evidence="6">
    <location>
        <begin position="215"/>
        <end position="410"/>
    </location>
</feature>
<feature type="compositionally biased region" description="Low complexity" evidence="6">
    <location>
        <begin position="365"/>
        <end position="376"/>
    </location>
</feature>
<keyword evidence="10" id="KW-1185">Reference proteome</keyword>
<dbReference type="OrthoDB" id="434519at2759"/>